<dbReference type="PROSITE" id="PS50879">
    <property type="entry name" value="RNASE_H_1"/>
    <property type="match status" value="1"/>
</dbReference>
<sequence length="209" mass="22425">MGRRSPLARSAPAARKGRGAQTRVVVEGLTRRPIVLATDAAVDRTRVSSGYLATTGNAGLRAHVYPAYRADAGRTEVGELRAVDLGLRAVLHAAPGEPIEVRVDNLTALKFLQRWQNGDTSLPPGYDASLRSGGESPALVKLQRRCRDTPGLTFVHEKAHEGHILNETADSLAKLGLRCLRGGVDRADLEGLATLYAKRALTAFRAEAD</sequence>
<name>A0A1E7LC63_9ACTN</name>
<dbReference type="InterPro" id="IPR012337">
    <property type="entry name" value="RNaseH-like_sf"/>
</dbReference>
<dbReference type="GO" id="GO:0004523">
    <property type="term" value="F:RNA-DNA hybrid ribonuclease activity"/>
    <property type="evidence" value="ECO:0007669"/>
    <property type="project" value="InterPro"/>
</dbReference>
<protein>
    <recommendedName>
        <fullName evidence="2">RNase H type-1 domain-containing protein</fullName>
    </recommendedName>
</protein>
<dbReference type="SUPFAM" id="SSF53098">
    <property type="entry name" value="Ribonuclease H-like"/>
    <property type="match status" value="1"/>
</dbReference>
<gene>
    <name evidence="3" type="ORF">AN218_01880</name>
</gene>
<dbReference type="Proteomes" id="UP000176005">
    <property type="component" value="Unassembled WGS sequence"/>
</dbReference>
<keyword evidence="4" id="KW-1185">Reference proteome</keyword>
<reference evidence="3 4" key="1">
    <citation type="journal article" date="2016" name="Front. Microbiol.">
        <title>Comparative Genomics Analysis of Streptomyces Species Reveals Their Adaptation to the Marine Environment and Their Diversity at the Genomic Level.</title>
        <authorList>
            <person name="Tian X."/>
            <person name="Zhang Z."/>
            <person name="Yang T."/>
            <person name="Chen M."/>
            <person name="Li J."/>
            <person name="Chen F."/>
            <person name="Yang J."/>
            <person name="Li W."/>
            <person name="Zhang B."/>
            <person name="Zhang Z."/>
            <person name="Wu J."/>
            <person name="Zhang C."/>
            <person name="Long L."/>
            <person name="Xiao J."/>
        </authorList>
    </citation>
    <scope>NUCLEOTIDE SEQUENCE [LARGE SCALE GENOMIC DNA]</scope>
    <source>
        <strain evidence="3 4">SCSIO 10429</strain>
    </source>
</reference>
<evidence type="ECO:0000256" key="1">
    <source>
        <dbReference type="SAM" id="MobiDB-lite"/>
    </source>
</evidence>
<accession>A0A1E7LC63</accession>
<feature type="compositionally biased region" description="Low complexity" evidence="1">
    <location>
        <begin position="1"/>
        <end position="14"/>
    </location>
</feature>
<evidence type="ECO:0000313" key="4">
    <source>
        <dbReference type="Proteomes" id="UP000176005"/>
    </source>
</evidence>
<dbReference type="EMBL" id="LJGW01000039">
    <property type="protein sequence ID" value="OEV13809.1"/>
    <property type="molecule type" value="Genomic_DNA"/>
</dbReference>
<evidence type="ECO:0000313" key="3">
    <source>
        <dbReference type="EMBL" id="OEV13809.1"/>
    </source>
</evidence>
<comment type="caution">
    <text evidence="3">The sequence shown here is derived from an EMBL/GenBank/DDBJ whole genome shotgun (WGS) entry which is preliminary data.</text>
</comment>
<dbReference type="InterPro" id="IPR036397">
    <property type="entry name" value="RNaseH_sf"/>
</dbReference>
<feature type="region of interest" description="Disordered" evidence="1">
    <location>
        <begin position="1"/>
        <end position="20"/>
    </location>
</feature>
<dbReference type="InterPro" id="IPR002156">
    <property type="entry name" value="RNaseH_domain"/>
</dbReference>
<dbReference type="RefSeq" id="WP_070014675.1">
    <property type="nucleotide sequence ID" value="NZ_LJGW01000039.1"/>
</dbReference>
<dbReference type="Gene3D" id="3.30.420.10">
    <property type="entry name" value="Ribonuclease H-like superfamily/Ribonuclease H"/>
    <property type="match status" value="1"/>
</dbReference>
<evidence type="ECO:0000259" key="2">
    <source>
        <dbReference type="PROSITE" id="PS50879"/>
    </source>
</evidence>
<dbReference type="GO" id="GO:0003676">
    <property type="term" value="F:nucleic acid binding"/>
    <property type="evidence" value="ECO:0007669"/>
    <property type="project" value="InterPro"/>
</dbReference>
<organism evidence="3 4">
    <name type="scientific">Streptomyces nanshensis</name>
    <dbReference type="NCBI Taxonomy" id="518642"/>
    <lineage>
        <taxon>Bacteria</taxon>
        <taxon>Bacillati</taxon>
        <taxon>Actinomycetota</taxon>
        <taxon>Actinomycetes</taxon>
        <taxon>Kitasatosporales</taxon>
        <taxon>Streptomycetaceae</taxon>
        <taxon>Streptomyces</taxon>
    </lineage>
</organism>
<dbReference type="AlphaFoldDB" id="A0A1E7LC63"/>
<feature type="domain" description="RNase H type-1" evidence="2">
    <location>
        <begin position="30"/>
        <end position="178"/>
    </location>
</feature>
<proteinExistence type="predicted"/>